<sequence>MFDNIVMKKYILILISILVLNHVNGQGLDERYHSVVEINTLLDSLDQLEELNGWFRVDTIGFSTQDLIPILAVKISDNVELKEDEPQVLFVGQVHAEEVLGVEVVLDLMEDLLFPDNSIYSHMNILKQFMEIWIVPTANPEGLNVIHDGLDMSFRKNKKDLSPEGPYPNGIFDYESTIGNDIDGVDLNRNFGFNWAFGDTFLEPDNSDYASHYDYYKGEEPFSEGEAIALRDLALENDFVFSIVWHSSRSGNLSEKVFTSWRWEETKDSPDLDLMKTIADQFSELLETEDGTGSYLSVYSGSRNGKLHDWFYKETGCIQYLIECGTANLQPDSILIEDTIDRTKPAMVYLMDRALGYNVDAAQVTGIVYDASTNQPIEGAIIEILEHTGSVLKPRITNEFGRYRRILNPGSYTISIRAEGYLPQEIYTVANNSAMTMENITLLPAPVHQLTLNLYHETMDVNTIEGLIKHEFGTEEIQITTGSNIYELPEGDYQVSFVLDGELMPWEKSFSLSTDLELTVPYWNGNPQILSQSWPWSDSDGPWQSGNVILRSQESILYDNGDSTFLTQWMESDLEDISGMNRAVVAVTHKFETEWDHDPVTVTLLDENDNILGTKSWTGDRWGDYQTDLVTAIAETEFSQVKVRLEFSPDGTVNYRGWELQSLTVFSILDEYLDIVESSGTISPKIPMTITGIYPNPSHGRFQLDIANYPGGNGSIRIFNILGQEIKSFDLQKLSAGRHYFDLNLNNINGRPMSSGMVFVRVESGNEQFVKKFIILKK</sequence>
<dbReference type="SUPFAM" id="SSF49464">
    <property type="entry name" value="Carboxypeptidase regulatory domain-like"/>
    <property type="match status" value="1"/>
</dbReference>
<dbReference type="Pfam" id="PF13620">
    <property type="entry name" value="CarboxypepD_reg"/>
    <property type="match status" value="1"/>
</dbReference>
<dbReference type="InterPro" id="IPR000834">
    <property type="entry name" value="Peptidase_M14"/>
</dbReference>
<dbReference type="PROSITE" id="PS00132">
    <property type="entry name" value="CARBOXYPEPT_ZN_1"/>
    <property type="match status" value="1"/>
</dbReference>
<keyword evidence="7" id="KW-0482">Metalloprotease</keyword>
<dbReference type="Pfam" id="PF18962">
    <property type="entry name" value="Por_Secre_tail"/>
    <property type="match status" value="1"/>
</dbReference>
<dbReference type="GO" id="GO:0008270">
    <property type="term" value="F:zinc ion binding"/>
    <property type="evidence" value="ECO:0007669"/>
    <property type="project" value="InterPro"/>
</dbReference>
<keyword evidence="4" id="KW-0479">Metal-binding</keyword>
<evidence type="ECO:0000256" key="1">
    <source>
        <dbReference type="ARBA" id="ARBA00001947"/>
    </source>
</evidence>
<dbReference type="PANTHER" id="PTHR11705:SF143">
    <property type="entry name" value="SLL0236 PROTEIN"/>
    <property type="match status" value="1"/>
</dbReference>
<dbReference type="PANTHER" id="PTHR11705">
    <property type="entry name" value="PROTEASE FAMILY M14 CARBOXYPEPTIDASE A,B"/>
    <property type="match status" value="1"/>
</dbReference>
<dbReference type="EMBL" id="UINC01002182">
    <property type="protein sequence ID" value="SUZ93857.1"/>
    <property type="molecule type" value="Genomic_DNA"/>
</dbReference>
<evidence type="ECO:0000313" key="9">
    <source>
        <dbReference type="EMBL" id="SUZ93857.1"/>
    </source>
</evidence>
<dbReference type="GO" id="GO:0005615">
    <property type="term" value="C:extracellular space"/>
    <property type="evidence" value="ECO:0007669"/>
    <property type="project" value="TreeGrafter"/>
</dbReference>
<evidence type="ECO:0000256" key="2">
    <source>
        <dbReference type="ARBA" id="ARBA00005988"/>
    </source>
</evidence>
<evidence type="ECO:0000256" key="6">
    <source>
        <dbReference type="ARBA" id="ARBA00022833"/>
    </source>
</evidence>
<comment type="similarity">
    <text evidence="2">Belongs to the peptidase M14 family.</text>
</comment>
<dbReference type="Pfam" id="PF00246">
    <property type="entry name" value="Peptidase_M14"/>
    <property type="match status" value="1"/>
</dbReference>
<organism evidence="9">
    <name type="scientific">marine metagenome</name>
    <dbReference type="NCBI Taxonomy" id="408172"/>
    <lineage>
        <taxon>unclassified sequences</taxon>
        <taxon>metagenomes</taxon>
        <taxon>ecological metagenomes</taxon>
    </lineage>
</organism>
<dbReference type="SUPFAM" id="SSF53187">
    <property type="entry name" value="Zn-dependent exopeptidases"/>
    <property type="match status" value="1"/>
</dbReference>
<dbReference type="Gene3D" id="3.40.630.10">
    <property type="entry name" value="Zn peptidases"/>
    <property type="match status" value="1"/>
</dbReference>
<keyword evidence="6" id="KW-0862">Zinc</keyword>
<name>A0A381RV67_9ZZZZ</name>
<accession>A0A381RV67</accession>
<dbReference type="GO" id="GO:0004181">
    <property type="term" value="F:metallocarboxypeptidase activity"/>
    <property type="evidence" value="ECO:0007669"/>
    <property type="project" value="InterPro"/>
</dbReference>
<dbReference type="SMART" id="SM00631">
    <property type="entry name" value="Zn_pept"/>
    <property type="match status" value="1"/>
</dbReference>
<dbReference type="GO" id="GO:0006508">
    <property type="term" value="P:proteolysis"/>
    <property type="evidence" value="ECO:0007669"/>
    <property type="project" value="UniProtKB-KW"/>
</dbReference>
<evidence type="ECO:0000259" key="8">
    <source>
        <dbReference type="PROSITE" id="PS52035"/>
    </source>
</evidence>
<gene>
    <name evidence="9" type="ORF">METZ01_LOCUS46711</name>
</gene>
<keyword evidence="3" id="KW-0645">Protease</keyword>
<comment type="cofactor">
    <cofactor evidence="1">
        <name>Zn(2+)</name>
        <dbReference type="ChEBI" id="CHEBI:29105"/>
    </cofactor>
</comment>
<dbReference type="AlphaFoldDB" id="A0A381RV67"/>
<proteinExistence type="inferred from homology"/>
<feature type="domain" description="Peptidase M14" evidence="8">
    <location>
        <begin position="31"/>
        <end position="354"/>
    </location>
</feature>
<dbReference type="PROSITE" id="PS52035">
    <property type="entry name" value="PEPTIDASE_M14"/>
    <property type="match status" value="1"/>
</dbReference>
<evidence type="ECO:0000256" key="5">
    <source>
        <dbReference type="ARBA" id="ARBA00022801"/>
    </source>
</evidence>
<keyword evidence="5" id="KW-0378">Hydrolase</keyword>
<evidence type="ECO:0000256" key="3">
    <source>
        <dbReference type="ARBA" id="ARBA00022670"/>
    </source>
</evidence>
<dbReference type="InterPro" id="IPR008969">
    <property type="entry name" value="CarboxyPept-like_regulatory"/>
</dbReference>
<dbReference type="InterPro" id="IPR057246">
    <property type="entry name" value="CARBOXYPEPT_ZN_1"/>
</dbReference>
<reference evidence="9" key="1">
    <citation type="submission" date="2018-05" db="EMBL/GenBank/DDBJ databases">
        <authorList>
            <person name="Lanie J.A."/>
            <person name="Ng W.-L."/>
            <person name="Kazmierczak K.M."/>
            <person name="Andrzejewski T.M."/>
            <person name="Davidsen T.M."/>
            <person name="Wayne K.J."/>
            <person name="Tettelin H."/>
            <person name="Glass J.I."/>
            <person name="Rusch D."/>
            <person name="Podicherti R."/>
            <person name="Tsui H.-C.T."/>
            <person name="Winkler M.E."/>
        </authorList>
    </citation>
    <scope>NUCLEOTIDE SEQUENCE</scope>
</reference>
<protein>
    <recommendedName>
        <fullName evidence="8">Peptidase M14 domain-containing protein</fullName>
    </recommendedName>
</protein>
<dbReference type="NCBIfam" id="TIGR04183">
    <property type="entry name" value="Por_Secre_tail"/>
    <property type="match status" value="1"/>
</dbReference>
<evidence type="ECO:0000256" key="4">
    <source>
        <dbReference type="ARBA" id="ARBA00022723"/>
    </source>
</evidence>
<dbReference type="InterPro" id="IPR026444">
    <property type="entry name" value="Secre_tail"/>
</dbReference>
<evidence type="ECO:0000256" key="7">
    <source>
        <dbReference type="ARBA" id="ARBA00023049"/>
    </source>
</evidence>
<dbReference type="Gene3D" id="2.60.40.1120">
    <property type="entry name" value="Carboxypeptidase-like, regulatory domain"/>
    <property type="match status" value="1"/>
</dbReference>